<dbReference type="NCBIfam" id="TIGR02604">
    <property type="entry name" value="Piru_Ver_Nterm"/>
    <property type="match status" value="1"/>
</dbReference>
<sequence>MMKKNLPGFQVNASYLLKAFLFASILNGAGCTNSKNSAKTTAQTETKTEEVKVVETKPAAPVETKPRELTEQEKHDAENALQGLVAFNGLEVHTMATEPMLKNPTNIDVDDRGRVWVTEAYNYRPDINGNPTNPKGDRIMILEDNNGDGKADTAKVFYQGPEINAPLGVCVLGNRVLISQSPYIWAFYDDNGDDKADRKEVLFQGIGGEQHDHGAHTFTFGPDGKLYFNLGNEGRTLKDKDGKIVLDQDGVEISAKNYKEGMVLRCDPDGSHVEVLGQNFRNPYEVAVDSYGTLWQSDNDDDGNRGVRINYVMEYGNYGYKDEMTGAGWQENRTNIEDSIPYRHWHLNDPGVVPNLLQTYAGSPTGMVLYEGSLLPEQFQNQMIHTDAGPNVVRSYPVKKKGAGYSAEMVNILKGDKDRWFRPADISVAPDGSLIIADWYDPGVGGHQAGDQTKGRIYRIAPPNSNYTINKEDYSTPAGAIHALQNPNLSTRYKAWTALQSMGEKAVPELEKLWSAGANPKMKARAFWALVKRPGANAQQYIQQALKSDIPELRIVGLRAARELNADVAGVVRQLVNDPDVHVRRECLIALHHNKSPEAAELWATLASQHDGDRWYLEAVGVGADKQWDQFFPAYVAKVKDPIQNAATQDIVWRARTDAAIPYIAKLASQQDVPVNNRLRYFRAFDFNKGPLKSKLLLAMIKNNTTNDLTLNKLALRHLDVTSVKNSPLAKNALTQLLKSLAGTPEYIELVRKYELTDQNKTLLELAISNYRQPMGRDAAGLLLKAGGSPLAWQAITGKDTTRSTAFLTSLSRVGSKESLDMLQSIVVSPKYPMQLREQAARRIGRSGGGEDLVLTLLRNKKIPEQLIPGAVSSVQGAWRKAVRTEAASYLANAETKTEKKVPTIEDLGSLKANVAGGKGIFTNTCSVCHQVGSEGFDFGPKLTEIGAKYPREGLLEAIVHPSKGISFGYEGWEIKLKDGSTLTGIISSKTETDIDLKLPGGAKQHIKTRDVKSMRELKDSMMPEGLHESMSKQELVNLLGYLENLKKKI</sequence>
<dbReference type="Pfam" id="PF00034">
    <property type="entry name" value="Cytochrom_C"/>
    <property type="match status" value="1"/>
</dbReference>
<dbReference type="Proteomes" id="UP000321513">
    <property type="component" value="Unassembled WGS sequence"/>
</dbReference>
<dbReference type="GO" id="GO:0009055">
    <property type="term" value="F:electron transfer activity"/>
    <property type="evidence" value="ECO:0007669"/>
    <property type="project" value="InterPro"/>
</dbReference>
<feature type="domain" description="Cytochrome c" evidence="6">
    <location>
        <begin position="913"/>
        <end position="1047"/>
    </location>
</feature>
<dbReference type="PANTHER" id="PTHR33546">
    <property type="entry name" value="LARGE, MULTIFUNCTIONAL SECRETED PROTEIN-RELATED"/>
    <property type="match status" value="1"/>
</dbReference>
<dbReference type="Pfam" id="PF23500">
    <property type="entry name" value="DUF7133"/>
    <property type="match status" value="1"/>
</dbReference>
<dbReference type="NCBIfam" id="TIGR02603">
    <property type="entry name" value="CxxCH_TIGR02603"/>
    <property type="match status" value="1"/>
</dbReference>
<dbReference type="InterPro" id="IPR013427">
    <property type="entry name" value="Haem-bd_dom_put"/>
</dbReference>
<dbReference type="GO" id="GO:0046872">
    <property type="term" value="F:metal ion binding"/>
    <property type="evidence" value="ECO:0007669"/>
    <property type="project" value="UniProtKB-KW"/>
</dbReference>
<dbReference type="Gene3D" id="2.120.10.30">
    <property type="entry name" value="TolB, C-terminal domain"/>
    <property type="match status" value="1"/>
</dbReference>
<evidence type="ECO:0000256" key="2">
    <source>
        <dbReference type="ARBA" id="ARBA00022723"/>
    </source>
</evidence>
<reference evidence="7 8" key="1">
    <citation type="submission" date="2019-07" db="EMBL/GenBank/DDBJ databases">
        <title>Whole genome shotgun sequence of Segetibacter aerophilus NBRC 106135.</title>
        <authorList>
            <person name="Hosoyama A."/>
            <person name="Uohara A."/>
            <person name="Ohji S."/>
            <person name="Ichikawa N."/>
        </authorList>
    </citation>
    <scope>NUCLEOTIDE SEQUENCE [LARGE SCALE GENOMIC DNA]</scope>
    <source>
        <strain evidence="7 8">NBRC 106135</strain>
    </source>
</reference>
<dbReference type="Gene3D" id="1.25.10.10">
    <property type="entry name" value="Leucine-rich Repeat Variant"/>
    <property type="match status" value="1"/>
</dbReference>
<proteinExistence type="predicted"/>
<keyword evidence="1 4" id="KW-0349">Heme</keyword>
<dbReference type="InterPro" id="IPR036909">
    <property type="entry name" value="Cyt_c-like_dom_sf"/>
</dbReference>
<keyword evidence="5" id="KW-0732">Signal</keyword>
<dbReference type="SUPFAM" id="SSF48371">
    <property type="entry name" value="ARM repeat"/>
    <property type="match status" value="1"/>
</dbReference>
<evidence type="ECO:0000256" key="5">
    <source>
        <dbReference type="SAM" id="SignalP"/>
    </source>
</evidence>
<accession>A0A512BEB4</accession>
<dbReference type="Gene3D" id="1.10.760.10">
    <property type="entry name" value="Cytochrome c-like domain"/>
    <property type="match status" value="1"/>
</dbReference>
<dbReference type="RefSeq" id="WP_218029160.1">
    <property type="nucleotide sequence ID" value="NZ_BJYT01000010.1"/>
</dbReference>
<dbReference type="SUPFAM" id="SSF50952">
    <property type="entry name" value="Soluble quinoprotein glucose dehydrogenase"/>
    <property type="match status" value="1"/>
</dbReference>
<dbReference type="InterPro" id="IPR009056">
    <property type="entry name" value="Cyt_c-like_dom"/>
</dbReference>
<protein>
    <recommendedName>
        <fullName evidence="6">Cytochrome c domain-containing protein</fullName>
    </recommendedName>
</protein>
<dbReference type="EMBL" id="BJYT01000010">
    <property type="protein sequence ID" value="GEO10302.1"/>
    <property type="molecule type" value="Genomic_DNA"/>
</dbReference>
<keyword evidence="8" id="KW-1185">Reference proteome</keyword>
<dbReference type="InterPro" id="IPR013428">
    <property type="entry name" value="Membrane-bound_put_N"/>
</dbReference>
<evidence type="ECO:0000313" key="7">
    <source>
        <dbReference type="EMBL" id="GEO10302.1"/>
    </source>
</evidence>
<feature type="chain" id="PRO_5021719341" description="Cytochrome c domain-containing protein" evidence="5">
    <location>
        <begin position="29"/>
        <end position="1050"/>
    </location>
</feature>
<dbReference type="GO" id="GO:0020037">
    <property type="term" value="F:heme binding"/>
    <property type="evidence" value="ECO:0007669"/>
    <property type="project" value="InterPro"/>
</dbReference>
<evidence type="ECO:0000313" key="8">
    <source>
        <dbReference type="Proteomes" id="UP000321513"/>
    </source>
</evidence>
<name>A0A512BEB4_9BACT</name>
<evidence type="ECO:0000259" key="6">
    <source>
        <dbReference type="PROSITE" id="PS51007"/>
    </source>
</evidence>
<dbReference type="InterPro" id="IPR011041">
    <property type="entry name" value="Quinoprot_gluc/sorb_DH_b-prop"/>
</dbReference>
<evidence type="ECO:0000256" key="1">
    <source>
        <dbReference type="ARBA" id="ARBA00022617"/>
    </source>
</evidence>
<dbReference type="SUPFAM" id="SSF46626">
    <property type="entry name" value="Cytochrome c"/>
    <property type="match status" value="1"/>
</dbReference>
<keyword evidence="2 4" id="KW-0479">Metal-binding</keyword>
<dbReference type="InterPro" id="IPR011042">
    <property type="entry name" value="6-blade_b-propeller_TolB-like"/>
</dbReference>
<dbReference type="InterPro" id="IPR016024">
    <property type="entry name" value="ARM-type_fold"/>
</dbReference>
<comment type="caution">
    <text evidence="7">The sequence shown here is derived from an EMBL/GenBank/DDBJ whole genome shotgun (WGS) entry which is preliminary data.</text>
</comment>
<dbReference type="AlphaFoldDB" id="A0A512BEB4"/>
<dbReference type="InterPro" id="IPR055557">
    <property type="entry name" value="DUF7133"/>
</dbReference>
<keyword evidence="3 4" id="KW-0408">Iron</keyword>
<dbReference type="PANTHER" id="PTHR33546:SF1">
    <property type="entry name" value="LARGE, MULTIFUNCTIONAL SECRETED PROTEIN"/>
    <property type="match status" value="1"/>
</dbReference>
<dbReference type="PROSITE" id="PS51007">
    <property type="entry name" value="CYTC"/>
    <property type="match status" value="1"/>
</dbReference>
<organism evidence="7 8">
    <name type="scientific">Segetibacter aerophilus</name>
    <dbReference type="NCBI Taxonomy" id="670293"/>
    <lineage>
        <taxon>Bacteria</taxon>
        <taxon>Pseudomonadati</taxon>
        <taxon>Bacteroidota</taxon>
        <taxon>Chitinophagia</taxon>
        <taxon>Chitinophagales</taxon>
        <taxon>Chitinophagaceae</taxon>
        <taxon>Segetibacter</taxon>
    </lineage>
</organism>
<evidence type="ECO:0000256" key="4">
    <source>
        <dbReference type="PROSITE-ProRule" id="PRU00433"/>
    </source>
</evidence>
<evidence type="ECO:0000256" key="3">
    <source>
        <dbReference type="ARBA" id="ARBA00023004"/>
    </source>
</evidence>
<dbReference type="InterPro" id="IPR011989">
    <property type="entry name" value="ARM-like"/>
</dbReference>
<gene>
    <name evidence="7" type="ORF">SAE01_27980</name>
</gene>
<feature type="signal peptide" evidence="5">
    <location>
        <begin position="1"/>
        <end position="28"/>
    </location>
</feature>